<comment type="caution">
    <text evidence="3">The sequence shown here is derived from an EMBL/GenBank/DDBJ whole genome shotgun (WGS) entry which is preliminary data.</text>
</comment>
<reference evidence="4" key="1">
    <citation type="journal article" date="2019" name="Int. J. Syst. Evol. Microbiol.">
        <title>The Global Catalogue of Microorganisms (GCM) 10K type strain sequencing project: providing services to taxonomists for standard genome sequencing and annotation.</title>
        <authorList>
            <consortium name="The Broad Institute Genomics Platform"/>
            <consortium name="The Broad Institute Genome Sequencing Center for Infectious Disease"/>
            <person name="Wu L."/>
            <person name="Ma J."/>
        </authorList>
    </citation>
    <scope>NUCLEOTIDE SEQUENCE [LARGE SCALE GENOMIC DNA]</scope>
    <source>
        <strain evidence="4">JCM 15395</strain>
    </source>
</reference>
<feature type="transmembrane region" description="Helical" evidence="1">
    <location>
        <begin position="219"/>
        <end position="239"/>
    </location>
</feature>
<dbReference type="NCBIfam" id="TIGR02871">
    <property type="entry name" value="spore_ylbJ"/>
    <property type="match status" value="1"/>
</dbReference>
<proteinExistence type="predicted"/>
<dbReference type="Proteomes" id="UP001500866">
    <property type="component" value="Unassembled WGS sequence"/>
</dbReference>
<accession>A0ABP3RMB4</accession>
<dbReference type="Pfam" id="PF07670">
    <property type="entry name" value="Gate"/>
    <property type="match status" value="2"/>
</dbReference>
<dbReference type="RefSeq" id="WP_343815629.1">
    <property type="nucleotide sequence ID" value="NZ_BAAADS010000025.1"/>
</dbReference>
<gene>
    <name evidence="3" type="primary">ylbJ</name>
    <name evidence="3" type="ORF">GCM10009001_33030</name>
</gene>
<evidence type="ECO:0000256" key="1">
    <source>
        <dbReference type="SAM" id="Phobius"/>
    </source>
</evidence>
<organism evidence="3 4">
    <name type="scientific">Virgibacillus siamensis</name>
    <dbReference type="NCBI Taxonomy" id="480071"/>
    <lineage>
        <taxon>Bacteria</taxon>
        <taxon>Bacillati</taxon>
        <taxon>Bacillota</taxon>
        <taxon>Bacilli</taxon>
        <taxon>Bacillales</taxon>
        <taxon>Bacillaceae</taxon>
        <taxon>Virgibacillus</taxon>
    </lineage>
</organism>
<keyword evidence="1" id="KW-1133">Transmembrane helix</keyword>
<keyword evidence="4" id="KW-1185">Reference proteome</keyword>
<evidence type="ECO:0000259" key="2">
    <source>
        <dbReference type="Pfam" id="PF07670"/>
    </source>
</evidence>
<feature type="transmembrane region" description="Helical" evidence="1">
    <location>
        <begin position="120"/>
        <end position="142"/>
    </location>
</feature>
<dbReference type="EMBL" id="BAAADS010000025">
    <property type="protein sequence ID" value="GAA0613205.1"/>
    <property type="molecule type" value="Genomic_DNA"/>
</dbReference>
<feature type="transmembrane region" description="Helical" evidence="1">
    <location>
        <begin position="292"/>
        <end position="313"/>
    </location>
</feature>
<feature type="transmembrane region" description="Helical" evidence="1">
    <location>
        <begin position="325"/>
        <end position="343"/>
    </location>
</feature>
<feature type="domain" description="Nucleoside transporter/FeoB GTPase Gate" evidence="2">
    <location>
        <begin position="42"/>
        <end position="139"/>
    </location>
</feature>
<evidence type="ECO:0000313" key="3">
    <source>
        <dbReference type="EMBL" id="GAA0613205.1"/>
    </source>
</evidence>
<feature type="transmembrane region" description="Helical" evidence="1">
    <location>
        <begin position="378"/>
        <end position="395"/>
    </location>
</feature>
<feature type="transmembrane region" description="Helical" evidence="1">
    <location>
        <begin position="148"/>
        <end position="169"/>
    </location>
</feature>
<keyword evidence="1" id="KW-0812">Transmembrane</keyword>
<name>A0ABP3RMB4_9BACI</name>
<evidence type="ECO:0000313" key="4">
    <source>
        <dbReference type="Proteomes" id="UP001500866"/>
    </source>
</evidence>
<sequence length="400" mass="44273">MIQKIKTILLSGATVFLAFSLIKYPDQAFEASLRGLSMWWEVVFPSLLPFFITAELLIGFGVVKFIGVLFEPVMRPLFNVPGTGSFAWAMGMASGYPTGAKISARLREEKQLSQVEAERLVSFTNASSPLFIFGAVSVGFFYDMKLGILLAAAHYIGNALVGICMRFYGRNNDRSDNGRGKRRLSIRQAFQEMHRSRMNDHRPFGQIVGDAVLNSIQTLVMVGGFIILFSVITKLLYIIGLSPLIASLFEHILQLLTLPADLALPLFSGLFEITQGAKAISQTDTANLLPKFIVVSFILGFNGFSVQAQVASIIARTDIRFGPYFFARILHGLFAGILTIILFKPLYLNRTSFDFNGVPVSNGPVNNTWVEVMQFLEIAGPIITLVFLLIAAMILKKRIH</sequence>
<feature type="domain" description="Nucleoside transporter/FeoB GTPase Gate" evidence="2">
    <location>
        <begin position="220"/>
        <end position="315"/>
    </location>
</feature>
<protein>
    <submittedName>
        <fullName evidence="3">Sporulation integral membrane protein YlbJ</fullName>
    </submittedName>
</protein>
<dbReference type="InterPro" id="IPR014226">
    <property type="entry name" value="Spore_IM_YlbJ"/>
</dbReference>
<feature type="transmembrane region" description="Helical" evidence="1">
    <location>
        <begin position="47"/>
        <end position="70"/>
    </location>
</feature>
<keyword evidence="1" id="KW-0472">Membrane</keyword>
<dbReference type="InterPro" id="IPR011642">
    <property type="entry name" value="Gate_dom"/>
</dbReference>